<evidence type="ECO:0000256" key="3">
    <source>
        <dbReference type="ARBA" id="ARBA00022475"/>
    </source>
</evidence>
<keyword evidence="4 9" id="KW-0812">Transmembrane</keyword>
<keyword evidence="8" id="KW-0997">Cell inner membrane</keyword>
<organism evidence="10 11">
    <name type="scientific">Amphritea atlantica</name>
    <dbReference type="NCBI Taxonomy" id="355243"/>
    <lineage>
        <taxon>Bacteria</taxon>
        <taxon>Pseudomonadati</taxon>
        <taxon>Pseudomonadota</taxon>
        <taxon>Gammaproteobacteria</taxon>
        <taxon>Oceanospirillales</taxon>
        <taxon>Oceanospirillaceae</taxon>
        <taxon>Amphritea</taxon>
    </lineage>
</organism>
<dbReference type="GO" id="GO:0008360">
    <property type="term" value="P:regulation of cell shape"/>
    <property type="evidence" value="ECO:0007669"/>
    <property type="project" value="UniProtKB-UniRule"/>
</dbReference>
<dbReference type="Proteomes" id="UP000198749">
    <property type="component" value="Unassembled WGS sequence"/>
</dbReference>
<evidence type="ECO:0000313" key="10">
    <source>
        <dbReference type="EMBL" id="SEQ61852.1"/>
    </source>
</evidence>
<dbReference type="RefSeq" id="WP_091357713.1">
    <property type="nucleotide sequence ID" value="NZ_AP025284.1"/>
</dbReference>
<evidence type="ECO:0000256" key="9">
    <source>
        <dbReference type="SAM" id="Phobius"/>
    </source>
</evidence>
<protein>
    <recommendedName>
        <fullName evidence="8">Rod shape-determining protein MreD</fullName>
    </recommendedName>
</protein>
<feature type="transmembrane region" description="Helical" evidence="9">
    <location>
        <begin position="6"/>
        <end position="27"/>
    </location>
</feature>
<evidence type="ECO:0000256" key="5">
    <source>
        <dbReference type="ARBA" id="ARBA00022960"/>
    </source>
</evidence>
<evidence type="ECO:0000256" key="8">
    <source>
        <dbReference type="PIRNR" id="PIRNR018472"/>
    </source>
</evidence>
<dbReference type="EMBL" id="FOGB01000005">
    <property type="protein sequence ID" value="SEQ61852.1"/>
    <property type="molecule type" value="Genomic_DNA"/>
</dbReference>
<dbReference type="PANTHER" id="PTHR37484">
    <property type="entry name" value="ROD SHAPE-DETERMINING PROTEIN MRED"/>
    <property type="match status" value="1"/>
</dbReference>
<keyword evidence="3 8" id="KW-1003">Cell membrane</keyword>
<feature type="transmembrane region" description="Helical" evidence="9">
    <location>
        <begin position="74"/>
        <end position="92"/>
    </location>
</feature>
<dbReference type="InterPro" id="IPR026034">
    <property type="entry name" value="MreD_proteobac"/>
</dbReference>
<feature type="transmembrane region" description="Helical" evidence="9">
    <location>
        <begin position="131"/>
        <end position="152"/>
    </location>
</feature>
<comment type="similarity">
    <text evidence="2 8">Belongs to the MreD family.</text>
</comment>
<keyword evidence="7 8" id="KW-0472">Membrane</keyword>
<dbReference type="GO" id="GO:0005886">
    <property type="term" value="C:plasma membrane"/>
    <property type="evidence" value="ECO:0007669"/>
    <property type="project" value="UniProtKB-SubCell"/>
</dbReference>
<evidence type="ECO:0000256" key="6">
    <source>
        <dbReference type="ARBA" id="ARBA00022989"/>
    </source>
</evidence>
<comment type="subcellular location">
    <subcellularLocation>
        <location evidence="8">Cell inner membrane</location>
    </subcellularLocation>
    <subcellularLocation>
        <location evidence="1">Cell membrane</location>
        <topology evidence="1">Multi-pass membrane protein</topology>
    </subcellularLocation>
</comment>
<accession>A0A1H9HI03</accession>
<dbReference type="PANTHER" id="PTHR37484:SF1">
    <property type="entry name" value="ROD SHAPE-DETERMINING PROTEIN MRED"/>
    <property type="match status" value="1"/>
</dbReference>
<sequence>MNNQGGGGGSIILATFLVGYMLSQMPLPQFAEWFRPEWVAMILIYWVMALPERVGLGTAALVGLGLDLIKGSPMGLNMLSLLIIAYLTLLLYKRLRMFPLVQQAVMVMVLVGINQLIFNWVHSFMGTRSDSLIFLLPALMSAVLWPWLFVVLRGLRRTFRVS</sequence>
<keyword evidence="11" id="KW-1185">Reference proteome</keyword>
<evidence type="ECO:0000256" key="4">
    <source>
        <dbReference type="ARBA" id="ARBA00022692"/>
    </source>
</evidence>
<evidence type="ECO:0000256" key="1">
    <source>
        <dbReference type="ARBA" id="ARBA00004651"/>
    </source>
</evidence>
<keyword evidence="5 8" id="KW-0133">Cell shape</keyword>
<dbReference type="OrthoDB" id="6647425at2"/>
<reference evidence="11" key="1">
    <citation type="submission" date="2016-10" db="EMBL/GenBank/DDBJ databases">
        <authorList>
            <person name="Varghese N."/>
            <person name="Submissions S."/>
        </authorList>
    </citation>
    <scope>NUCLEOTIDE SEQUENCE [LARGE SCALE GENOMIC DNA]</scope>
    <source>
        <strain evidence="11">DSM 18887</strain>
    </source>
</reference>
<evidence type="ECO:0000256" key="7">
    <source>
        <dbReference type="ARBA" id="ARBA00023136"/>
    </source>
</evidence>
<dbReference type="InterPro" id="IPR007227">
    <property type="entry name" value="Cell_shape_determining_MreD"/>
</dbReference>
<dbReference type="AlphaFoldDB" id="A0A1H9HI03"/>
<feature type="transmembrane region" description="Helical" evidence="9">
    <location>
        <begin position="39"/>
        <end position="62"/>
    </location>
</feature>
<dbReference type="STRING" id="355243.SAMN03080615_02152"/>
<dbReference type="PIRSF" id="PIRSF018472">
    <property type="entry name" value="MreD_proteobac"/>
    <property type="match status" value="1"/>
</dbReference>
<keyword evidence="6 9" id="KW-1133">Transmembrane helix</keyword>
<proteinExistence type="inferred from homology"/>
<name>A0A1H9HI03_9GAMM</name>
<evidence type="ECO:0000313" key="11">
    <source>
        <dbReference type="Proteomes" id="UP000198749"/>
    </source>
</evidence>
<evidence type="ECO:0000256" key="2">
    <source>
        <dbReference type="ARBA" id="ARBA00007776"/>
    </source>
</evidence>
<dbReference type="Pfam" id="PF04093">
    <property type="entry name" value="MreD"/>
    <property type="match status" value="1"/>
</dbReference>
<feature type="transmembrane region" description="Helical" evidence="9">
    <location>
        <begin position="104"/>
        <end position="125"/>
    </location>
</feature>
<gene>
    <name evidence="10" type="ORF">SAMN03080615_02152</name>
</gene>
<dbReference type="NCBIfam" id="TIGR03426">
    <property type="entry name" value="shape_MreD"/>
    <property type="match status" value="1"/>
</dbReference>
<comment type="function">
    <text evidence="8">Involved in formation of the rod shape of the cell. May also contribute to regulation of formation of penicillin-binding proteins.</text>
</comment>